<dbReference type="OrthoDB" id="677315at2759"/>
<comment type="caution">
    <text evidence="5">The sequence shown here is derived from an EMBL/GenBank/DDBJ whole genome shotgun (WGS) entry which is preliminary data.</text>
</comment>
<dbReference type="InterPro" id="IPR025927">
    <property type="entry name" value="Znf_KANL2-like"/>
</dbReference>
<sequence>MGEPSSSRPLSPLRIPDSPLSTSVVLSREELLRRRSERLRQLTKLYKAFYWALMEELRAKYKYYYWRYGKSPYYNEEEEEEEDEEEEEQERNRSGGGNGNEEDVEEMRCEVTGCKAKAMALTRYCHAHILSDSKQNLYKGCTYCIKSTQTGPILCCKPVLRSTVPLLCPTHMQVAEKHLIRALKRAGLNISSTKKLAPKFHVVVAEYVRQIQTKRRAARKATVAKDRIDEEMR</sequence>
<dbReference type="GO" id="GO:0005634">
    <property type="term" value="C:nucleus"/>
    <property type="evidence" value="ECO:0007669"/>
    <property type="project" value="UniProtKB-SubCell"/>
</dbReference>
<evidence type="ECO:0000256" key="1">
    <source>
        <dbReference type="ARBA" id="ARBA00004123"/>
    </source>
</evidence>
<keyword evidence="6" id="KW-1185">Reference proteome</keyword>
<dbReference type="InterPro" id="IPR026316">
    <property type="entry name" value="NSL2"/>
</dbReference>
<protein>
    <recommendedName>
        <fullName evidence="4">KANL2-like probable zinc-finger domain-containing protein</fullName>
    </recommendedName>
</protein>
<gene>
    <name evidence="5" type="ORF">CMV_019922</name>
</gene>
<evidence type="ECO:0000256" key="3">
    <source>
        <dbReference type="SAM" id="MobiDB-lite"/>
    </source>
</evidence>
<feature type="compositionally biased region" description="Acidic residues" evidence="3">
    <location>
        <begin position="75"/>
        <end position="89"/>
    </location>
</feature>
<dbReference type="EMBL" id="JRKL02003589">
    <property type="protein sequence ID" value="KAF3954781.1"/>
    <property type="molecule type" value="Genomic_DNA"/>
</dbReference>
<dbReference type="PANTHER" id="PTHR13453:SF7">
    <property type="entry name" value="KAT8 REGULATORY NSL COMPLEX SUBUNIT 2"/>
    <property type="match status" value="1"/>
</dbReference>
<evidence type="ECO:0000313" key="6">
    <source>
        <dbReference type="Proteomes" id="UP000737018"/>
    </source>
</evidence>
<accession>A0A8J4R247</accession>
<dbReference type="GO" id="GO:0044545">
    <property type="term" value="C:NSL complex"/>
    <property type="evidence" value="ECO:0007669"/>
    <property type="project" value="TreeGrafter"/>
</dbReference>
<keyword evidence="2" id="KW-0539">Nucleus</keyword>
<name>A0A8J4R247_9ROSI</name>
<reference evidence="5" key="1">
    <citation type="submission" date="2020-03" db="EMBL/GenBank/DDBJ databases">
        <title>Castanea mollissima Vanexum genome sequencing.</title>
        <authorList>
            <person name="Staton M."/>
        </authorList>
    </citation>
    <scope>NUCLEOTIDE SEQUENCE</scope>
    <source>
        <tissue evidence="5">Leaf</tissue>
    </source>
</reference>
<proteinExistence type="predicted"/>
<dbReference type="PANTHER" id="PTHR13453">
    <property type="entry name" value="KAT8 REGULATORY NSL COMPLEX SUBUNIT 2"/>
    <property type="match status" value="1"/>
</dbReference>
<organism evidence="5 6">
    <name type="scientific">Castanea mollissima</name>
    <name type="common">Chinese chestnut</name>
    <dbReference type="NCBI Taxonomy" id="60419"/>
    <lineage>
        <taxon>Eukaryota</taxon>
        <taxon>Viridiplantae</taxon>
        <taxon>Streptophyta</taxon>
        <taxon>Embryophyta</taxon>
        <taxon>Tracheophyta</taxon>
        <taxon>Spermatophyta</taxon>
        <taxon>Magnoliopsida</taxon>
        <taxon>eudicotyledons</taxon>
        <taxon>Gunneridae</taxon>
        <taxon>Pentapetalae</taxon>
        <taxon>rosids</taxon>
        <taxon>fabids</taxon>
        <taxon>Fagales</taxon>
        <taxon>Fagaceae</taxon>
        <taxon>Castanea</taxon>
    </lineage>
</organism>
<dbReference type="Proteomes" id="UP000737018">
    <property type="component" value="Unassembled WGS sequence"/>
</dbReference>
<dbReference type="Pfam" id="PF13891">
    <property type="entry name" value="zf-C3HC3H_KANSL2"/>
    <property type="match status" value="1"/>
</dbReference>
<evidence type="ECO:0000259" key="4">
    <source>
        <dbReference type="Pfam" id="PF13891"/>
    </source>
</evidence>
<feature type="domain" description="KANL2-like probable zinc-finger" evidence="4">
    <location>
        <begin position="110"/>
        <end position="172"/>
    </location>
</feature>
<feature type="region of interest" description="Disordered" evidence="3">
    <location>
        <begin position="75"/>
        <end position="104"/>
    </location>
</feature>
<evidence type="ECO:0000256" key="2">
    <source>
        <dbReference type="ARBA" id="ARBA00023242"/>
    </source>
</evidence>
<comment type="subcellular location">
    <subcellularLocation>
        <location evidence="1">Nucleus</location>
    </subcellularLocation>
</comment>
<dbReference type="AlphaFoldDB" id="A0A8J4R247"/>
<evidence type="ECO:0000313" key="5">
    <source>
        <dbReference type="EMBL" id="KAF3954781.1"/>
    </source>
</evidence>